<dbReference type="AlphaFoldDB" id="A0AAU7DHX7"/>
<evidence type="ECO:0000256" key="5">
    <source>
        <dbReference type="PROSITE-ProRule" id="PRU01091"/>
    </source>
</evidence>
<organism evidence="9">
    <name type="scientific">Telmatobacter sp. DSM 110680</name>
    <dbReference type="NCBI Taxonomy" id="3036704"/>
    <lineage>
        <taxon>Bacteria</taxon>
        <taxon>Pseudomonadati</taxon>
        <taxon>Acidobacteriota</taxon>
        <taxon>Terriglobia</taxon>
        <taxon>Terriglobales</taxon>
        <taxon>Acidobacteriaceae</taxon>
        <taxon>Telmatobacter</taxon>
    </lineage>
</organism>
<dbReference type="Pfam" id="PF00486">
    <property type="entry name" value="Trans_reg_C"/>
    <property type="match status" value="1"/>
</dbReference>
<keyword evidence="2 4" id="KW-0802">TPR repeat</keyword>
<dbReference type="InterPro" id="IPR011990">
    <property type="entry name" value="TPR-like_helical_dom_sf"/>
</dbReference>
<reference evidence="9" key="1">
    <citation type="submission" date="2023-03" db="EMBL/GenBank/DDBJ databases">
        <title>Edaphobacter sp.</title>
        <authorList>
            <person name="Huber K.J."/>
            <person name="Papendorf J."/>
            <person name="Pilke C."/>
            <person name="Bunk B."/>
            <person name="Sproeer C."/>
            <person name="Pester M."/>
        </authorList>
    </citation>
    <scope>NUCLEOTIDE SEQUENCE</scope>
    <source>
        <strain evidence="9">DSM 110680</strain>
    </source>
</reference>
<proteinExistence type="predicted"/>
<feature type="DNA-binding region" description="OmpR/PhoB-type" evidence="5">
    <location>
        <begin position="9"/>
        <end position="110"/>
    </location>
</feature>
<evidence type="ECO:0000313" key="9">
    <source>
        <dbReference type="EMBL" id="XBH16663.1"/>
    </source>
</evidence>
<dbReference type="SUPFAM" id="SSF48452">
    <property type="entry name" value="TPR-like"/>
    <property type="match status" value="1"/>
</dbReference>
<dbReference type="PANTHER" id="PTHR45586">
    <property type="entry name" value="TPR REPEAT-CONTAINING PROTEIN PA4667"/>
    <property type="match status" value="1"/>
</dbReference>
<evidence type="ECO:0000256" key="6">
    <source>
        <dbReference type="SAM" id="MobiDB-lite"/>
    </source>
</evidence>
<dbReference type="Gene3D" id="1.25.40.10">
    <property type="entry name" value="Tetratricopeptide repeat domain"/>
    <property type="match status" value="2"/>
</dbReference>
<dbReference type="GO" id="GO:0006355">
    <property type="term" value="P:regulation of DNA-templated transcription"/>
    <property type="evidence" value="ECO:0007669"/>
    <property type="project" value="InterPro"/>
</dbReference>
<dbReference type="Gene3D" id="3.40.50.10070">
    <property type="entry name" value="TolB, N-terminal domain"/>
    <property type="match status" value="1"/>
</dbReference>
<dbReference type="Gene3D" id="1.10.10.10">
    <property type="entry name" value="Winged helix-like DNA-binding domain superfamily/Winged helix DNA-binding domain"/>
    <property type="match status" value="1"/>
</dbReference>
<dbReference type="InterPro" id="IPR036388">
    <property type="entry name" value="WH-like_DNA-bd_sf"/>
</dbReference>
<feature type="repeat" description="TPR" evidence="4">
    <location>
        <begin position="523"/>
        <end position="556"/>
    </location>
</feature>
<keyword evidence="1" id="KW-0677">Repeat</keyword>
<dbReference type="InterPro" id="IPR001867">
    <property type="entry name" value="OmpR/PhoB-type_DNA-bd"/>
</dbReference>
<dbReference type="GO" id="GO:0000160">
    <property type="term" value="P:phosphorelay signal transduction system"/>
    <property type="evidence" value="ECO:0007669"/>
    <property type="project" value="InterPro"/>
</dbReference>
<name>A0AAU7DHX7_9BACT</name>
<keyword evidence="7" id="KW-0812">Transmembrane</keyword>
<dbReference type="GO" id="GO:0003677">
    <property type="term" value="F:DNA binding"/>
    <property type="evidence" value="ECO:0007669"/>
    <property type="project" value="UniProtKB-UniRule"/>
</dbReference>
<evidence type="ECO:0000256" key="1">
    <source>
        <dbReference type="ARBA" id="ARBA00022737"/>
    </source>
</evidence>
<sequence length="654" mass="72485">MGSSPAGTQESIKFGKDFEVDLRSFELRHGGRALKLERLPLQVLVILIEQKGQLVTREEIAEKIWGKDVFVDTDNSINGAVRKIRQALKDDPQQPRYVETLSGRGYRFIAPVSDAGHMPAPLQLVAKPQPSHTDSAPARPLVEPTSNQPDLPPASITPARRRFPLWIAIISCCAIALGAWFAWQHFYGKGATQSIHSIAVIPLQNLSGDPAQDFFADGMTEELITELSRIDSLRVISHTSVMEYRGTRKHLPQIASELGVDAILEGSVIRENNNVRVTVQLLDGPADRHLWGEEYERPLNGILNLQRDVAQAIAQEVRAKLSTTQQARLREAHVVNPASYDAYLKGRFYFDNGFTKPDSLKKGRQYFEESIQKDPNFAQAYAGLANTYLYLAFTGVLPKDEAYQSAKKLLAKAVELDDGVGEAHDTLGVLKSEFEWDWEAADREYNRAIALAPSYSCAHESRAGFLALFDRRDEALAELAKIDQLDAGVGSADSEVGVFYLLRDYPSLINASNRALLLDPNQWFLHYNLGVGYEGTGKLQEAISEYKKVVEMSDDPKGSVALAHAYSAVGKKAEGEQILRDLERKLKGTADSPLTMAGIYASLGENDKALEFLEKANSEKSLNLPQSLKSDLVFDSLHSDPRFQDLAHRVGIPQ</sequence>
<dbReference type="SUPFAM" id="SSF46894">
    <property type="entry name" value="C-terminal effector domain of the bipartite response regulators"/>
    <property type="match status" value="1"/>
</dbReference>
<feature type="domain" description="OmpR/PhoB-type" evidence="8">
    <location>
        <begin position="9"/>
        <end position="110"/>
    </location>
</feature>
<evidence type="ECO:0000256" key="3">
    <source>
        <dbReference type="ARBA" id="ARBA00023125"/>
    </source>
</evidence>
<evidence type="ECO:0000256" key="7">
    <source>
        <dbReference type="SAM" id="Phobius"/>
    </source>
</evidence>
<evidence type="ECO:0000256" key="4">
    <source>
        <dbReference type="PROSITE-ProRule" id="PRU00339"/>
    </source>
</evidence>
<dbReference type="PROSITE" id="PS51755">
    <property type="entry name" value="OMPR_PHOB"/>
    <property type="match status" value="1"/>
</dbReference>
<dbReference type="PROSITE" id="PS50005">
    <property type="entry name" value="TPR"/>
    <property type="match status" value="1"/>
</dbReference>
<dbReference type="SMART" id="SM00862">
    <property type="entry name" value="Trans_reg_C"/>
    <property type="match status" value="1"/>
</dbReference>
<feature type="region of interest" description="Disordered" evidence="6">
    <location>
        <begin position="127"/>
        <end position="155"/>
    </location>
</feature>
<dbReference type="CDD" id="cd00383">
    <property type="entry name" value="trans_reg_C"/>
    <property type="match status" value="1"/>
</dbReference>
<accession>A0AAU7DHX7</accession>
<dbReference type="RefSeq" id="WP_348261892.1">
    <property type="nucleotide sequence ID" value="NZ_CP121196.1"/>
</dbReference>
<dbReference type="InterPro" id="IPR051012">
    <property type="entry name" value="CellSynth/LPSAsmb/PSIAsmb"/>
</dbReference>
<dbReference type="InterPro" id="IPR019734">
    <property type="entry name" value="TPR_rpt"/>
</dbReference>
<evidence type="ECO:0000259" key="8">
    <source>
        <dbReference type="PROSITE" id="PS51755"/>
    </source>
</evidence>
<protein>
    <submittedName>
        <fullName evidence="9">Winged helix-turn-helix domain-containing protein</fullName>
    </submittedName>
</protein>
<dbReference type="NCBIfam" id="NF047558">
    <property type="entry name" value="TPR_END_plus"/>
    <property type="match status" value="1"/>
</dbReference>
<dbReference type="EMBL" id="CP121196">
    <property type="protein sequence ID" value="XBH16663.1"/>
    <property type="molecule type" value="Genomic_DNA"/>
</dbReference>
<keyword evidence="3 5" id="KW-0238">DNA-binding</keyword>
<keyword evidence="7" id="KW-1133">Transmembrane helix</keyword>
<dbReference type="InterPro" id="IPR016032">
    <property type="entry name" value="Sig_transdc_resp-reg_C-effctor"/>
</dbReference>
<feature type="transmembrane region" description="Helical" evidence="7">
    <location>
        <begin position="163"/>
        <end position="183"/>
    </location>
</feature>
<keyword evidence="7" id="KW-0472">Membrane</keyword>
<dbReference type="PANTHER" id="PTHR45586:SF1">
    <property type="entry name" value="LIPOPOLYSACCHARIDE ASSEMBLY PROTEIN B"/>
    <property type="match status" value="1"/>
</dbReference>
<evidence type="ECO:0000256" key="2">
    <source>
        <dbReference type="ARBA" id="ARBA00022803"/>
    </source>
</evidence>
<gene>
    <name evidence="9" type="ORF">P8935_19065</name>
</gene>